<dbReference type="EMBL" id="VMNI01000013">
    <property type="protein sequence ID" value="TVO75420.1"/>
    <property type="molecule type" value="Genomic_DNA"/>
</dbReference>
<reference evidence="4 5" key="1">
    <citation type="submission" date="2019-07" db="EMBL/GenBank/DDBJ databases">
        <title>The pathways for chlorine oxyanion respiration interact through the shared metabolite chlorate.</title>
        <authorList>
            <person name="Barnum T.P."/>
            <person name="Cheng Y."/>
            <person name="Hill K.A."/>
            <person name="Lucas L.N."/>
            <person name="Carlson H.K."/>
            <person name="Coates J.D."/>
        </authorList>
    </citation>
    <scope>NUCLEOTIDE SEQUENCE [LARGE SCALE GENOMIC DNA]</scope>
    <source>
        <strain evidence="4 5">SFB-1</strain>
    </source>
</reference>
<dbReference type="GO" id="GO:0006935">
    <property type="term" value="P:chemotaxis"/>
    <property type="evidence" value="ECO:0007669"/>
    <property type="project" value="UniProtKB-KW"/>
</dbReference>
<keyword evidence="1" id="KW-0145">Chemotaxis</keyword>
<proteinExistence type="predicted"/>
<evidence type="ECO:0000313" key="4">
    <source>
        <dbReference type="EMBL" id="TVO75420.1"/>
    </source>
</evidence>
<evidence type="ECO:0000256" key="2">
    <source>
        <dbReference type="SAM" id="MobiDB-lite"/>
    </source>
</evidence>
<dbReference type="InterPro" id="IPR028051">
    <property type="entry name" value="CheX-like_dom"/>
</dbReference>
<dbReference type="AlphaFoldDB" id="A0A557SDC3"/>
<evidence type="ECO:0000313" key="5">
    <source>
        <dbReference type="Proteomes" id="UP000318349"/>
    </source>
</evidence>
<dbReference type="CDD" id="cd17906">
    <property type="entry name" value="CheX"/>
    <property type="match status" value="1"/>
</dbReference>
<organism evidence="4 5">
    <name type="scientific">Denitromonas halophila</name>
    <dbReference type="NCBI Taxonomy" id="1629404"/>
    <lineage>
        <taxon>Bacteria</taxon>
        <taxon>Pseudomonadati</taxon>
        <taxon>Pseudomonadota</taxon>
        <taxon>Betaproteobacteria</taxon>
        <taxon>Rhodocyclales</taxon>
        <taxon>Zoogloeaceae</taxon>
        <taxon>Denitromonas</taxon>
    </lineage>
</organism>
<feature type="domain" description="Chemotaxis phosphatase CheX-like" evidence="3">
    <location>
        <begin position="47"/>
        <end position="136"/>
    </location>
</feature>
<sequence length="178" mass="19439">MADLNEKDIRVFVDAVTHYFLQLTREAPRIRGAYLETRGKRPPDMEYTGAIALSGAFRGRVYVTAPRALLRHLLVATNEPDQSHMAILDLIGEMANTLAGNARRHFGPQLEISIPMTSSGDDIRLPPDGGARPYIVSVEWKNYAASVVVDVQRSGDHTSTAPARPQQAGLANVSFGKA</sequence>
<feature type="region of interest" description="Disordered" evidence="2">
    <location>
        <begin position="156"/>
        <end position="178"/>
    </location>
</feature>
<protein>
    <submittedName>
        <fullName evidence="4">Chemotaxis protein CheX</fullName>
    </submittedName>
</protein>
<accession>A0A557SDC3</accession>
<evidence type="ECO:0000256" key="1">
    <source>
        <dbReference type="ARBA" id="ARBA00022500"/>
    </source>
</evidence>
<dbReference type="SUPFAM" id="SSF103039">
    <property type="entry name" value="CheC-like"/>
    <property type="match status" value="1"/>
</dbReference>
<comment type="caution">
    <text evidence="4">The sequence shown here is derived from an EMBL/GenBank/DDBJ whole genome shotgun (WGS) entry which is preliminary data.</text>
</comment>
<evidence type="ECO:0000259" key="3">
    <source>
        <dbReference type="Pfam" id="PF13690"/>
    </source>
</evidence>
<dbReference type="Pfam" id="PF13690">
    <property type="entry name" value="CheX"/>
    <property type="match status" value="1"/>
</dbReference>
<dbReference type="InterPro" id="IPR028976">
    <property type="entry name" value="CheC-like_sf"/>
</dbReference>
<name>A0A557SDC3_9RHOO</name>
<gene>
    <name evidence="4" type="ORF">FHP89_13795</name>
</gene>
<dbReference type="Gene3D" id="3.40.1550.10">
    <property type="entry name" value="CheC-like"/>
    <property type="match status" value="1"/>
</dbReference>
<dbReference type="Proteomes" id="UP000318349">
    <property type="component" value="Unassembled WGS sequence"/>
</dbReference>